<dbReference type="PaxDb" id="29760-VIT_08s0056g00600.t01"/>
<reference evidence="2" key="1">
    <citation type="journal article" date="2007" name="Nature">
        <title>The grapevine genome sequence suggests ancestral hexaploidization in major angiosperm phyla.</title>
        <authorList>
            <consortium name="The French-Italian Public Consortium for Grapevine Genome Characterization."/>
            <person name="Jaillon O."/>
            <person name="Aury J.-M."/>
            <person name="Noel B."/>
            <person name="Policriti A."/>
            <person name="Clepet C."/>
            <person name="Casagrande A."/>
            <person name="Choisne N."/>
            <person name="Aubourg S."/>
            <person name="Vitulo N."/>
            <person name="Jubin C."/>
            <person name="Vezzi A."/>
            <person name="Legeai F."/>
            <person name="Hugueney P."/>
            <person name="Dasilva C."/>
            <person name="Horner D."/>
            <person name="Mica E."/>
            <person name="Jublot D."/>
            <person name="Poulain J."/>
            <person name="Bruyere C."/>
            <person name="Billault A."/>
            <person name="Segurens B."/>
            <person name="Gouyvenoux M."/>
            <person name="Ugarte E."/>
            <person name="Cattonaro F."/>
            <person name="Anthouard V."/>
            <person name="Vico V."/>
            <person name="Del Fabbro C."/>
            <person name="Alaux M."/>
            <person name="Di Gaspero G."/>
            <person name="Dumas V."/>
            <person name="Felice N."/>
            <person name="Paillard S."/>
            <person name="Juman I."/>
            <person name="Moroldo M."/>
            <person name="Scalabrin S."/>
            <person name="Canaguier A."/>
            <person name="Le Clainche I."/>
            <person name="Malacrida G."/>
            <person name="Durand E."/>
            <person name="Pesole G."/>
            <person name="Laucou V."/>
            <person name="Chatelet P."/>
            <person name="Merdinoglu D."/>
            <person name="Delledonne M."/>
            <person name="Pezzotti M."/>
            <person name="Lecharny A."/>
            <person name="Scarpelli C."/>
            <person name="Artiguenave F."/>
            <person name="Pe M.E."/>
            <person name="Valle G."/>
            <person name="Morgante M."/>
            <person name="Caboche M."/>
            <person name="Adam-Blondon A.-F."/>
            <person name="Weissenbach J."/>
            <person name="Quetier F."/>
            <person name="Wincker P."/>
        </authorList>
    </citation>
    <scope>NUCLEOTIDE SEQUENCE [LARGE SCALE GENOMIC DNA]</scope>
    <source>
        <strain evidence="2">cv. Pinot noir / PN40024</strain>
    </source>
</reference>
<gene>
    <name evidence="1" type="ordered locus">VIT_08s0056g00600</name>
</gene>
<keyword evidence="2" id="KW-1185">Reference proteome</keyword>
<dbReference type="EMBL" id="FN595995">
    <property type="protein sequence ID" value="CBI31166.3"/>
    <property type="molecule type" value="Genomic_DNA"/>
</dbReference>
<evidence type="ECO:0000313" key="1">
    <source>
        <dbReference type="EMBL" id="CBI31166.3"/>
    </source>
</evidence>
<dbReference type="Proteomes" id="UP000009183">
    <property type="component" value="Chromosome 8"/>
</dbReference>
<evidence type="ECO:0000313" key="2">
    <source>
        <dbReference type="Proteomes" id="UP000009183"/>
    </source>
</evidence>
<protein>
    <submittedName>
        <fullName evidence="1">Uncharacterized protein</fullName>
    </submittedName>
</protein>
<accession>D7TKZ4</accession>
<dbReference type="HOGENOM" id="CLU_3072623_0_0_1"/>
<dbReference type="AlphaFoldDB" id="D7TKZ4"/>
<sequence length="53" mass="5816">MQTHSALLSTSQYPIFSFGCNCDGSNLSLFPCNLNLGVGRGMLLCPYLDWSEL</sequence>
<organism evidence="1 2">
    <name type="scientific">Vitis vinifera</name>
    <name type="common">Grape</name>
    <dbReference type="NCBI Taxonomy" id="29760"/>
    <lineage>
        <taxon>Eukaryota</taxon>
        <taxon>Viridiplantae</taxon>
        <taxon>Streptophyta</taxon>
        <taxon>Embryophyta</taxon>
        <taxon>Tracheophyta</taxon>
        <taxon>Spermatophyta</taxon>
        <taxon>Magnoliopsida</taxon>
        <taxon>eudicotyledons</taxon>
        <taxon>Gunneridae</taxon>
        <taxon>Pentapetalae</taxon>
        <taxon>rosids</taxon>
        <taxon>Vitales</taxon>
        <taxon>Vitaceae</taxon>
        <taxon>Viteae</taxon>
        <taxon>Vitis</taxon>
    </lineage>
</organism>
<proteinExistence type="predicted"/>
<name>D7TKZ4_VITVI</name>
<dbReference type="InParanoid" id="D7TKZ4"/>